<dbReference type="OrthoDB" id="9773014at2"/>
<dbReference type="Pfam" id="PF07584">
    <property type="entry name" value="BatA"/>
    <property type="match status" value="1"/>
</dbReference>
<proteinExistence type="predicted"/>
<dbReference type="SUPFAM" id="SSF52317">
    <property type="entry name" value="Class I glutamine amidotransferase-like"/>
    <property type="match status" value="1"/>
</dbReference>
<dbReference type="InterPro" id="IPR029062">
    <property type="entry name" value="Class_I_gatase-like"/>
</dbReference>
<accession>A0A2C7A8K7</accession>
<keyword evidence="1" id="KW-0472">Membrane</keyword>
<dbReference type="PANTHER" id="PTHR37464">
    <property type="entry name" value="BLL2463 PROTEIN"/>
    <property type="match status" value="1"/>
</dbReference>
<feature type="domain" description="DUF4159" evidence="3">
    <location>
        <begin position="693"/>
        <end position="898"/>
    </location>
</feature>
<dbReference type="InterPro" id="IPR011933">
    <property type="entry name" value="Double_TM_dom"/>
</dbReference>
<feature type="transmembrane region" description="Helical" evidence="1">
    <location>
        <begin position="6"/>
        <end position="22"/>
    </location>
</feature>
<evidence type="ECO:0000256" key="1">
    <source>
        <dbReference type="SAM" id="Phobius"/>
    </source>
</evidence>
<sequence>MGFVAPWLLLALPALPLIWWLLRVTPPAPRRQAFPALRLLRDLPAPEETPARTPWWLLLLRLAAAALIVLGLARPVWGPGAATQGDGPLLLVVDDGWPSAAGWPARAAAAQAALEAAAREGRRAALLATAPPESGEAPRPTALMPAEALRARLAALRPKPWAPDRAAALAALRDWSAQQPGGFASLYLADGVEHQAEGDGFTPLAEALAAAGPLTLARAEGRPAHLLLPPRAEPDRLHLALRQTPAAAPAEVAVLARTGDGRALARAVIPIPAGAGQGEAALALPIEIRNQITRLEIEGEETAGAAVLLDERFRRRPVGLVGPVEQGASTPLIGPLYYLERALEPHAELRQGNGTGNGTGSGAIASLLSRQLAVMVLADRPLPEDTERAALARWVEEGGTLIRFAGPRLAESPDPLLPVRLRAGERQLGGALSWEQPQGLAPFADGSPFAGLAPPAEVTVSTQVLAEPGPQLADRSWARLADGTPLVTAEARGAGRIVLFHVTANAEWSNLPLSGLFIDMLRRVVALSSGVAGAEGSQPLAPLETMDGFGRLGPAPGGAGAIAANRFADTAPGPRHPPGWYGVPGEGGERRALNLSASLPAPRPAAAPPAGTALQAIGGVPAERDLGPWLLAAALLLLAADLLLSLAQRGLVGRAARLAALPLLLALAAGPVRAQAQGQAQPGWQQMPLATRIGFVASGDAGLDETVRQGLAGLSDYVNRRTAAALAEPVAIRPGQDDLSTLPLLYWVVTAGTPTPDGAAAGALNDFMRQGGIILIDTRGEGSGEGFSPGAAAALGRVTRPLAIPPLAPVSPEHVLTRAFYLLPPELPGRFAGGQVWVSRQEDRANDSVSPVIIGGHDWVGAWAVDERGANPFAVIPGGSRQRTLAYRFGVNLVMYALTGNYKGDQVHVPAILERLGN</sequence>
<keyword evidence="1" id="KW-1133">Transmembrane helix</keyword>
<name>A0A2C7A8K7_9PROT</name>
<dbReference type="InterPro" id="IPR025297">
    <property type="entry name" value="DUF4159"/>
</dbReference>
<dbReference type="Gene3D" id="3.40.50.12140">
    <property type="entry name" value="Domain of unknown function DUF4159"/>
    <property type="match status" value="1"/>
</dbReference>
<dbReference type="PANTHER" id="PTHR37464:SF1">
    <property type="entry name" value="BLL2463 PROTEIN"/>
    <property type="match status" value="1"/>
</dbReference>
<dbReference type="CDD" id="cd03143">
    <property type="entry name" value="A4_beta-galactosidase_middle_domain"/>
    <property type="match status" value="1"/>
</dbReference>
<feature type="domain" description="Aerotolerance regulator N-terminal" evidence="2">
    <location>
        <begin position="1"/>
        <end position="75"/>
    </location>
</feature>
<dbReference type="EMBL" id="PDNU01000049">
    <property type="protein sequence ID" value="PHK93376.1"/>
    <property type="molecule type" value="Genomic_DNA"/>
</dbReference>
<dbReference type="InterPro" id="IPR024163">
    <property type="entry name" value="Aerotolerance_reg_N"/>
</dbReference>
<evidence type="ECO:0000259" key="2">
    <source>
        <dbReference type="Pfam" id="PF07584"/>
    </source>
</evidence>
<gene>
    <name evidence="4" type="ORF">CR162_18985</name>
</gene>
<comment type="caution">
    <text evidence="4">The sequence shown here is derived from an EMBL/GenBank/DDBJ whole genome shotgun (WGS) entry which is preliminary data.</text>
</comment>
<dbReference type="Gene3D" id="3.40.50.880">
    <property type="match status" value="1"/>
</dbReference>
<reference evidence="4 5" key="1">
    <citation type="submission" date="2017-10" db="EMBL/GenBank/DDBJ databases">
        <authorList>
            <person name="Banno H."/>
            <person name="Chua N.-H."/>
        </authorList>
    </citation>
    <scope>NUCLEOTIDE SEQUENCE [LARGE SCALE GENOMIC DNA]</scope>
    <source>
        <strain evidence="4 5">YW11</strain>
    </source>
</reference>
<organism evidence="4 5">
    <name type="scientific">Teichococcus rhizosphaerae</name>
    <dbReference type="NCBI Taxonomy" id="1335062"/>
    <lineage>
        <taxon>Bacteria</taxon>
        <taxon>Pseudomonadati</taxon>
        <taxon>Pseudomonadota</taxon>
        <taxon>Alphaproteobacteria</taxon>
        <taxon>Acetobacterales</taxon>
        <taxon>Roseomonadaceae</taxon>
        <taxon>Roseomonas</taxon>
    </lineage>
</organism>
<dbReference type="Proteomes" id="UP000223527">
    <property type="component" value="Unassembled WGS sequence"/>
</dbReference>
<dbReference type="Pfam" id="PF13709">
    <property type="entry name" value="DUF4159"/>
    <property type="match status" value="1"/>
</dbReference>
<keyword evidence="1" id="KW-0812">Transmembrane</keyword>
<dbReference type="NCBIfam" id="TIGR02226">
    <property type="entry name" value="two_anch"/>
    <property type="match status" value="1"/>
</dbReference>
<protein>
    <recommendedName>
        <fullName evidence="6">LytTR family transcriptional regulator</fullName>
    </recommendedName>
</protein>
<feature type="transmembrane region" description="Helical" evidence="1">
    <location>
        <begin position="55"/>
        <end position="77"/>
    </location>
</feature>
<dbReference type="AlphaFoldDB" id="A0A2C7A8K7"/>
<evidence type="ECO:0008006" key="6">
    <source>
        <dbReference type="Google" id="ProtNLM"/>
    </source>
</evidence>
<evidence type="ECO:0000313" key="5">
    <source>
        <dbReference type="Proteomes" id="UP000223527"/>
    </source>
</evidence>
<evidence type="ECO:0000313" key="4">
    <source>
        <dbReference type="EMBL" id="PHK93376.1"/>
    </source>
</evidence>
<evidence type="ECO:0000259" key="3">
    <source>
        <dbReference type="Pfam" id="PF13709"/>
    </source>
</evidence>
<keyword evidence="5" id="KW-1185">Reference proteome</keyword>